<dbReference type="Proteomes" id="UP000244093">
    <property type="component" value="Unassembled WGS sequence"/>
</dbReference>
<proteinExistence type="inferred from homology"/>
<evidence type="ECO:0000313" key="10">
    <source>
        <dbReference type="Proteomes" id="UP000244093"/>
    </source>
</evidence>
<sequence length="263" mass="28281">MGLILLAVPLAMALVPQLIAPYDPWKTVDRPFLPPSSKHLLGTNDIGQDIFSELVYGARISLLVGFAAAASAVAIGTVIGLIAGYYGGIAEEVLSSITDVMFLIPVLPFMILMAAFLGQGYQNIILAIAAFSWPGVARMVKAQVKSFKNVPFIEAARAIGAGDLRIMFKHILPQLYPLITASTILRIGGAIIAESSLSFLGMGDPTQKSWGGIIYWAMNTGAITSGMWWWIVAPGIMITITVLGLSLIGYAVEEYVNPRLRKR</sequence>
<evidence type="ECO:0000256" key="4">
    <source>
        <dbReference type="ARBA" id="ARBA00022692"/>
    </source>
</evidence>
<evidence type="ECO:0000256" key="3">
    <source>
        <dbReference type="ARBA" id="ARBA00022475"/>
    </source>
</evidence>
<accession>A0A2R7Y850</accession>
<feature type="transmembrane region" description="Helical" evidence="7">
    <location>
        <begin position="100"/>
        <end position="118"/>
    </location>
</feature>
<feature type="transmembrane region" description="Helical" evidence="7">
    <location>
        <begin position="175"/>
        <end position="193"/>
    </location>
</feature>
<evidence type="ECO:0000256" key="5">
    <source>
        <dbReference type="ARBA" id="ARBA00022989"/>
    </source>
</evidence>
<dbReference type="PANTHER" id="PTHR43386">
    <property type="entry name" value="OLIGOPEPTIDE TRANSPORT SYSTEM PERMEASE PROTEIN APPC"/>
    <property type="match status" value="1"/>
</dbReference>
<keyword evidence="5 7" id="KW-1133">Transmembrane helix</keyword>
<evidence type="ECO:0000259" key="8">
    <source>
        <dbReference type="PROSITE" id="PS50928"/>
    </source>
</evidence>
<comment type="caution">
    <text evidence="9">The sequence shown here is derived from an EMBL/GenBank/DDBJ whole genome shotgun (WGS) entry which is preliminary data.</text>
</comment>
<keyword evidence="6 7" id="KW-0472">Membrane</keyword>
<evidence type="ECO:0000313" key="9">
    <source>
        <dbReference type="EMBL" id="PUA33721.1"/>
    </source>
</evidence>
<name>A0A2R7Y850_9CREN</name>
<evidence type="ECO:0000256" key="2">
    <source>
        <dbReference type="ARBA" id="ARBA00022448"/>
    </source>
</evidence>
<feature type="transmembrane region" description="Helical" evidence="7">
    <location>
        <begin position="124"/>
        <end position="140"/>
    </location>
</feature>
<dbReference type="InterPro" id="IPR050366">
    <property type="entry name" value="BP-dependent_transpt_permease"/>
</dbReference>
<reference evidence="9 10" key="1">
    <citation type="journal article" date="2018" name="Syst. Appl. Microbiol.">
        <title>A new symbiotic nanoarchaeote (Candidatus Nanoclepta minutus) and its host (Zestosphaera tikiterensis gen. nov., sp. nov.) from a New Zealand hot spring.</title>
        <authorList>
            <person name="St John E."/>
            <person name="Liu Y."/>
            <person name="Podar M."/>
            <person name="Stott M.B."/>
            <person name="Meneghin J."/>
            <person name="Chen Z."/>
            <person name="Lagutin K."/>
            <person name="Mitchell K."/>
            <person name="Reysenbach A.L."/>
        </authorList>
    </citation>
    <scope>NUCLEOTIDE SEQUENCE [LARGE SCALE GENOMIC DNA]</scope>
    <source>
        <strain evidence="9">NZ3</strain>
    </source>
</reference>
<evidence type="ECO:0000256" key="7">
    <source>
        <dbReference type="RuleBase" id="RU363032"/>
    </source>
</evidence>
<keyword evidence="4 7" id="KW-0812">Transmembrane</keyword>
<feature type="domain" description="ABC transmembrane type-1" evidence="8">
    <location>
        <begin position="58"/>
        <end position="249"/>
    </location>
</feature>
<dbReference type="GO" id="GO:0055085">
    <property type="term" value="P:transmembrane transport"/>
    <property type="evidence" value="ECO:0007669"/>
    <property type="project" value="InterPro"/>
</dbReference>
<evidence type="ECO:0000256" key="6">
    <source>
        <dbReference type="ARBA" id="ARBA00023136"/>
    </source>
</evidence>
<dbReference type="InterPro" id="IPR035906">
    <property type="entry name" value="MetI-like_sf"/>
</dbReference>
<dbReference type="Pfam" id="PF00528">
    <property type="entry name" value="BPD_transp_1"/>
    <property type="match status" value="1"/>
</dbReference>
<keyword evidence="3" id="KW-1003">Cell membrane</keyword>
<dbReference type="PROSITE" id="PS50928">
    <property type="entry name" value="ABC_TM1"/>
    <property type="match status" value="1"/>
</dbReference>
<organism evidence="9 10">
    <name type="scientific">Zestosphaera tikiterensis</name>
    <dbReference type="NCBI Taxonomy" id="1973259"/>
    <lineage>
        <taxon>Archaea</taxon>
        <taxon>Thermoproteota</taxon>
        <taxon>Thermoprotei</taxon>
        <taxon>Desulfurococcales</taxon>
        <taxon>Desulfurococcaceae</taxon>
        <taxon>Zestosphaera</taxon>
    </lineage>
</organism>
<comment type="subcellular location">
    <subcellularLocation>
        <location evidence="1 7">Cell membrane</location>
        <topology evidence="1 7">Multi-pass membrane protein</topology>
    </subcellularLocation>
</comment>
<dbReference type="AlphaFoldDB" id="A0A2R7Y850"/>
<dbReference type="EMBL" id="NBVN01000002">
    <property type="protein sequence ID" value="PUA33721.1"/>
    <property type="molecule type" value="Genomic_DNA"/>
</dbReference>
<protein>
    <submittedName>
        <fullName evidence="9">ABC transporter permease</fullName>
    </submittedName>
</protein>
<dbReference type="PANTHER" id="PTHR43386:SF1">
    <property type="entry name" value="D,D-DIPEPTIDE TRANSPORT SYSTEM PERMEASE PROTEIN DDPC-RELATED"/>
    <property type="match status" value="1"/>
</dbReference>
<dbReference type="CDD" id="cd06261">
    <property type="entry name" value="TM_PBP2"/>
    <property type="match status" value="1"/>
</dbReference>
<keyword evidence="2 7" id="KW-0813">Transport</keyword>
<dbReference type="GO" id="GO:0005886">
    <property type="term" value="C:plasma membrane"/>
    <property type="evidence" value="ECO:0007669"/>
    <property type="project" value="UniProtKB-SubCell"/>
</dbReference>
<evidence type="ECO:0000256" key="1">
    <source>
        <dbReference type="ARBA" id="ARBA00004651"/>
    </source>
</evidence>
<gene>
    <name evidence="9" type="ORF">B7O98_03740</name>
</gene>
<comment type="similarity">
    <text evidence="7">Belongs to the binding-protein-dependent transport system permease family.</text>
</comment>
<dbReference type="Gene3D" id="1.10.3720.10">
    <property type="entry name" value="MetI-like"/>
    <property type="match status" value="1"/>
</dbReference>
<feature type="transmembrane region" description="Helical" evidence="7">
    <location>
        <begin position="227"/>
        <end position="252"/>
    </location>
</feature>
<dbReference type="InterPro" id="IPR000515">
    <property type="entry name" value="MetI-like"/>
</dbReference>
<feature type="transmembrane region" description="Helical" evidence="7">
    <location>
        <begin position="60"/>
        <end position="88"/>
    </location>
</feature>
<dbReference type="SUPFAM" id="SSF161098">
    <property type="entry name" value="MetI-like"/>
    <property type="match status" value="1"/>
</dbReference>